<dbReference type="RefSeq" id="XP_009034257.1">
    <property type="nucleotide sequence ID" value="XM_009036009.1"/>
</dbReference>
<protein>
    <submittedName>
        <fullName evidence="1">Uncharacterized protein</fullName>
    </submittedName>
</protein>
<evidence type="ECO:0000313" key="1">
    <source>
        <dbReference type="EMBL" id="EGB10659.1"/>
    </source>
</evidence>
<dbReference type="EMBL" id="GL833123">
    <property type="protein sequence ID" value="EGB10659.1"/>
    <property type="molecule type" value="Genomic_DNA"/>
</dbReference>
<keyword evidence="2" id="KW-1185">Reference proteome</keyword>
<name>F0Y291_AURAN</name>
<dbReference type="InParanoid" id="F0Y291"/>
<organism evidence="2">
    <name type="scientific">Aureococcus anophagefferens</name>
    <name type="common">Harmful bloom alga</name>
    <dbReference type="NCBI Taxonomy" id="44056"/>
    <lineage>
        <taxon>Eukaryota</taxon>
        <taxon>Sar</taxon>
        <taxon>Stramenopiles</taxon>
        <taxon>Ochrophyta</taxon>
        <taxon>Pelagophyceae</taxon>
        <taxon>Pelagomonadales</taxon>
        <taxon>Pelagomonadaceae</taxon>
        <taxon>Aureococcus</taxon>
    </lineage>
</organism>
<accession>F0Y291</accession>
<reference evidence="1 2" key="1">
    <citation type="journal article" date="2011" name="Proc. Natl. Acad. Sci. U.S.A.">
        <title>Niche of harmful alga Aureococcus anophagefferens revealed through ecogenomics.</title>
        <authorList>
            <person name="Gobler C.J."/>
            <person name="Berry D.L."/>
            <person name="Dyhrman S.T."/>
            <person name="Wilhelm S.W."/>
            <person name="Salamov A."/>
            <person name="Lobanov A.V."/>
            <person name="Zhang Y."/>
            <person name="Collier J.L."/>
            <person name="Wurch L.L."/>
            <person name="Kustka A.B."/>
            <person name="Dill B.D."/>
            <person name="Shah M."/>
            <person name="VerBerkmoes N.C."/>
            <person name="Kuo A."/>
            <person name="Terry A."/>
            <person name="Pangilinan J."/>
            <person name="Lindquist E.A."/>
            <person name="Lucas S."/>
            <person name="Paulsen I.T."/>
            <person name="Hattenrath-Lehmann T.K."/>
            <person name="Talmage S.C."/>
            <person name="Walker E.A."/>
            <person name="Koch F."/>
            <person name="Burson A.M."/>
            <person name="Marcoval M.A."/>
            <person name="Tang Y.Z."/>
            <person name="Lecleir G.R."/>
            <person name="Coyne K.J."/>
            <person name="Berg G.M."/>
            <person name="Bertrand E.M."/>
            <person name="Saito M.A."/>
            <person name="Gladyshev V.N."/>
            <person name="Grigoriev I.V."/>
        </authorList>
    </citation>
    <scope>NUCLEOTIDE SEQUENCE [LARGE SCALE GENOMIC DNA]</scope>
    <source>
        <strain evidence="2">CCMP 1984</strain>
    </source>
</reference>
<proteinExistence type="predicted"/>
<dbReference type="AlphaFoldDB" id="F0Y291"/>
<dbReference type="GeneID" id="20228028"/>
<gene>
    <name evidence="1" type="ORF">AURANDRAFT_71000</name>
</gene>
<feature type="non-terminal residue" evidence="1">
    <location>
        <position position="174"/>
    </location>
</feature>
<sequence length="174" mass="17489">MDPSGTPSAAACLDCNSRGLCDVCDAGYTLCGHTESGGSGGGFGMCFPTSAAGSVTRFACGGDADADWSPASPDGYNYCAMAGYCPCSSSGCGYQCLIDQTCWENSISGNGLTDYEPVFYGACDDIGDWVGRDSEDGATCASVAEDPDGRCVESSGEATTVTSGDACKATCGDC</sequence>
<dbReference type="KEGG" id="aaf:AURANDRAFT_71000"/>
<evidence type="ECO:0000313" key="2">
    <source>
        <dbReference type="Proteomes" id="UP000002729"/>
    </source>
</evidence>
<dbReference type="Proteomes" id="UP000002729">
    <property type="component" value="Unassembled WGS sequence"/>
</dbReference>